<evidence type="ECO:0000313" key="1">
    <source>
        <dbReference type="EMBL" id="XAO74024.1"/>
    </source>
</evidence>
<dbReference type="EMBL" id="CP154834">
    <property type="protein sequence ID" value="XAO74024.1"/>
    <property type="molecule type" value="Genomic_DNA"/>
</dbReference>
<gene>
    <name evidence="1" type="ORF">AAFP95_20515</name>
</gene>
<organism evidence="1 2">
    <name type="scientific">Chryseobacterium endophyticum</name>
    <dbReference type="NCBI Taxonomy" id="1854762"/>
    <lineage>
        <taxon>Bacteria</taxon>
        <taxon>Pseudomonadati</taxon>
        <taxon>Bacteroidota</taxon>
        <taxon>Flavobacteriia</taxon>
        <taxon>Flavobacteriales</taxon>
        <taxon>Weeksellaceae</taxon>
        <taxon>Chryseobacterium group</taxon>
        <taxon>Chryseobacterium</taxon>
    </lineage>
</organism>
<protein>
    <recommendedName>
        <fullName evidence="3">DUF4296 domain-containing protein</fullName>
    </recommendedName>
</protein>
<dbReference type="Proteomes" id="UP001463665">
    <property type="component" value="Chromosome"/>
</dbReference>
<accession>A0AAU6WNA0</accession>
<evidence type="ECO:0008006" key="3">
    <source>
        <dbReference type="Google" id="ProtNLM"/>
    </source>
</evidence>
<dbReference type="RefSeq" id="WP_345766318.1">
    <property type="nucleotide sequence ID" value="NZ_CP154834.1"/>
</dbReference>
<sequence length="182" mass="20671">MYCLLTVCFISAQVSHKVKALAKPLENISYAESLHIGIGGERSVLYEEFRKLSEAARADELYYFSKNGSNALRLYSGAELLKRNDARFITVYQYYLHHPLIMKYQDGCIGRKDNIAGHLKRELYSAKEIIAVRDSLLKEKRSDFITSQLKSISDAGYGKLSQKNAAFYIKEIEKTESGKPSL</sequence>
<evidence type="ECO:0000313" key="2">
    <source>
        <dbReference type="Proteomes" id="UP001463665"/>
    </source>
</evidence>
<proteinExistence type="predicted"/>
<reference evidence="1 2" key="1">
    <citation type="submission" date="2024-04" db="EMBL/GenBank/DDBJ databases">
        <title>Genome sequencing and assembly of rice foliar adapted Chryseobacterium endophyticum OsEnb-ALM-A6.</title>
        <authorList>
            <person name="Kumar S."/>
            <person name="Javed M."/>
            <person name="Chouhan V."/>
            <person name="Charishma K."/>
            <person name="Patel A."/>
            <person name="Kumar M."/>
            <person name="Sahu K.P."/>
            <person name="Kumar A."/>
        </authorList>
    </citation>
    <scope>NUCLEOTIDE SEQUENCE [LARGE SCALE GENOMIC DNA]</scope>
    <source>
        <strain evidence="1 2">OsEnb-ALM-A6</strain>
    </source>
</reference>
<dbReference type="AlphaFoldDB" id="A0AAU6WNA0"/>
<keyword evidence="2" id="KW-1185">Reference proteome</keyword>
<name>A0AAU6WNA0_9FLAO</name>